<dbReference type="EMBL" id="CAJJDN010000118">
    <property type="protein sequence ID" value="CAD8118834.1"/>
    <property type="molecule type" value="Genomic_DNA"/>
</dbReference>
<protein>
    <submittedName>
        <fullName evidence="1">Uncharacterized protein</fullName>
    </submittedName>
</protein>
<sequence>MNPFQLNQKANLTQKDFAPFRLTKDSQIKENDLLYQRENRLFLGARPVDGRRPFPTERRTYSLSDDLIDPERTGSNPIIIFMSILIFSIWI</sequence>
<evidence type="ECO:0000313" key="1">
    <source>
        <dbReference type="EMBL" id="CAD8118834.1"/>
    </source>
</evidence>
<proteinExistence type="predicted"/>
<dbReference type="AlphaFoldDB" id="A0A8S1QVJ4"/>
<accession>A0A8S1QVJ4</accession>
<dbReference type="Proteomes" id="UP000692954">
    <property type="component" value="Unassembled WGS sequence"/>
</dbReference>
<name>A0A8S1QVJ4_9CILI</name>
<evidence type="ECO:0000313" key="2">
    <source>
        <dbReference type="Proteomes" id="UP000692954"/>
    </source>
</evidence>
<organism evidence="1 2">
    <name type="scientific">Paramecium sonneborni</name>
    <dbReference type="NCBI Taxonomy" id="65129"/>
    <lineage>
        <taxon>Eukaryota</taxon>
        <taxon>Sar</taxon>
        <taxon>Alveolata</taxon>
        <taxon>Ciliophora</taxon>
        <taxon>Intramacronucleata</taxon>
        <taxon>Oligohymenophorea</taxon>
        <taxon>Peniculida</taxon>
        <taxon>Parameciidae</taxon>
        <taxon>Paramecium</taxon>
    </lineage>
</organism>
<keyword evidence="2" id="KW-1185">Reference proteome</keyword>
<reference evidence="1" key="1">
    <citation type="submission" date="2021-01" db="EMBL/GenBank/DDBJ databases">
        <authorList>
            <consortium name="Genoscope - CEA"/>
            <person name="William W."/>
        </authorList>
    </citation>
    <scope>NUCLEOTIDE SEQUENCE</scope>
</reference>
<comment type="caution">
    <text evidence="1">The sequence shown here is derived from an EMBL/GenBank/DDBJ whole genome shotgun (WGS) entry which is preliminary data.</text>
</comment>
<gene>
    <name evidence="1" type="ORF">PSON_ATCC_30995.1.T1180188</name>
</gene>